<dbReference type="CDD" id="cd06533">
    <property type="entry name" value="Glyco_transf_WecG_TagA"/>
    <property type="match status" value="1"/>
</dbReference>
<dbReference type="Proteomes" id="UP001268256">
    <property type="component" value="Unassembled WGS sequence"/>
</dbReference>
<dbReference type="PANTHER" id="PTHR34136">
    <property type="match status" value="1"/>
</dbReference>
<proteinExistence type="predicted"/>
<dbReference type="GO" id="GO:0016758">
    <property type="term" value="F:hexosyltransferase activity"/>
    <property type="evidence" value="ECO:0007669"/>
    <property type="project" value="TreeGrafter"/>
</dbReference>
<dbReference type="AlphaFoldDB" id="A0AAE4FS37"/>
<evidence type="ECO:0000313" key="3">
    <source>
        <dbReference type="EMBL" id="MDS3860527.1"/>
    </source>
</evidence>
<reference evidence="4" key="1">
    <citation type="submission" date="2023-07" db="EMBL/GenBank/DDBJ databases">
        <authorList>
            <person name="Luz R."/>
            <person name="Cordeiro R."/>
            <person name="Fonseca A."/>
            <person name="Goncalves V."/>
        </authorList>
    </citation>
    <scope>NUCLEOTIDE SEQUENCE [LARGE SCALE GENOMIC DNA]</scope>
    <source>
        <strain evidence="4">BACA0444</strain>
    </source>
</reference>
<name>A0AAE4FS37_9CYAN</name>
<keyword evidence="1" id="KW-0328">Glycosyltransferase</keyword>
<evidence type="ECO:0000313" key="4">
    <source>
        <dbReference type="Proteomes" id="UP001268256"/>
    </source>
</evidence>
<sequence length="252" mass="28849">MDTPSTRSSQPRRVSVLGYPLDLLDNYPAWLTAHQGDGFHVVTLNAEMIMQAEKVPQLAQVIKQASFIVPDGSGVVLYLRLYGIKANRQPGIELSESLLKFAATQNPPLKVFFYGSAPGVAAQAAKNWQKRYPHLNVVGIYTGYQTQETEAELKKHIQTNQPDIIFVALGVPRQEYWIAANRHLAPQATWVGVGGSFDIWAGKKVRAPQFFLDHHLEWLYRLYQEPWRWRRMLVLPQFALRGLWHRLRVHQI</sequence>
<dbReference type="NCBIfam" id="TIGR00696">
    <property type="entry name" value="wecG_tagA_cpsF"/>
    <property type="match status" value="1"/>
</dbReference>
<dbReference type="PANTHER" id="PTHR34136:SF1">
    <property type="entry name" value="UDP-N-ACETYL-D-MANNOSAMINURONIC ACID TRANSFERASE"/>
    <property type="match status" value="1"/>
</dbReference>
<keyword evidence="2" id="KW-0808">Transferase</keyword>
<evidence type="ECO:0000256" key="1">
    <source>
        <dbReference type="ARBA" id="ARBA00022676"/>
    </source>
</evidence>
<protein>
    <submittedName>
        <fullName evidence="3">WecB/TagA/CpsF family glycosyltransferase</fullName>
    </submittedName>
</protein>
<accession>A0AAE4FS37</accession>
<organism evidence="3 4">
    <name type="scientific">Pseudocalidococcus azoricus BACA0444</name>
    <dbReference type="NCBI Taxonomy" id="2918990"/>
    <lineage>
        <taxon>Bacteria</taxon>
        <taxon>Bacillati</taxon>
        <taxon>Cyanobacteriota</taxon>
        <taxon>Cyanophyceae</taxon>
        <taxon>Acaryochloridales</taxon>
        <taxon>Thermosynechococcaceae</taxon>
        <taxon>Pseudocalidococcus</taxon>
        <taxon>Pseudocalidococcus azoricus</taxon>
    </lineage>
</organism>
<keyword evidence="4" id="KW-1185">Reference proteome</keyword>
<dbReference type="EMBL" id="JAVMIP010000004">
    <property type="protein sequence ID" value="MDS3860527.1"/>
    <property type="molecule type" value="Genomic_DNA"/>
</dbReference>
<evidence type="ECO:0000256" key="2">
    <source>
        <dbReference type="ARBA" id="ARBA00022679"/>
    </source>
</evidence>
<dbReference type="InterPro" id="IPR004629">
    <property type="entry name" value="WecG_TagA_CpsF"/>
</dbReference>
<comment type="caution">
    <text evidence="3">The sequence shown here is derived from an EMBL/GenBank/DDBJ whole genome shotgun (WGS) entry which is preliminary data.</text>
</comment>
<gene>
    <name evidence="3" type="ORF">RIF25_06855</name>
</gene>
<dbReference type="Pfam" id="PF03808">
    <property type="entry name" value="Glyco_tran_WecG"/>
    <property type="match status" value="1"/>
</dbReference>